<feature type="domain" description="LTD" evidence="3">
    <location>
        <begin position="321"/>
        <end position="470"/>
    </location>
</feature>
<gene>
    <name evidence="4" type="ORF">H9980_06280</name>
</gene>
<dbReference type="InterPro" id="IPR004843">
    <property type="entry name" value="Calcineurin-like_PHP"/>
</dbReference>
<feature type="signal peptide" evidence="2">
    <location>
        <begin position="1"/>
        <end position="24"/>
    </location>
</feature>
<sequence>MTKKKSSKVIKVTMATLATTVAVGGNSIVSLQAINNDNSDTAILDENSVTSPIIISEIVADSHRSDLTTTSGSDAFEYFELYNTSNQSINLDDYQVLYNNGSTISEWDLPANTILPANEALIVWIQNEESKDLDLALFREYYNLSADEGQIVKTENIVSGFSNSGQRELRVTVKNTKQILSSVIYNDEDVKAQTKKGINFIYNSGRIQESTYSYDLDPTPGSLIEQQKLESKYQFVTVSDGIVTINTAQEINAGEALVVKATTNLPGVILKATLKVNDKEYDMTYDNDGNYVYSVPASEISNEELLNITATFNDGINEITSATQTVTVNKGAVEFASPLLISELSPNSANVSGSDAYEYLQIFNVSDQSVAVNNYQLVYVNGDKETLWQLDDDIVLDAKEVLTVWIVNDAVEQAGLTVADFNNNYGTNFVTGDNFTTIHSDGMSNSGTRGFKIITNTNQELTAVNYSASDSNNGKIDTDEAIYYNYTSDSGVPVYDNEVTLGKLNSQQLITGSYITPAIVENPEVEIEADSFVSANANFTVRVENTNLTNMIIDAKLNLYQDENVVASYDLLYTDGILKVDVPAQDLTGYSNLTYDVTITDGLNTVTSAKNTVVIEQPGMIDQSKVAPLVISEIMPDSSNVGGSDGYEFIEIYNNSNLDINLKDYKLYYNYPDQGSDGDVIWYETNEDKIIKSHDTLVFWIKNGANDDLQISDFNNKFNTNLDSDHLISIYNAGMANGSARGLKITSNIKDVLDYVLYNMDGVDDTTADKSIVYQNRYDGSTFTSVIVDNSAEPSPGTVTEKPMYEAVLPETVSLPVYQDQTPATFNEDNDLTFSLDVKSNDTTIKSVYLYLKDNNSEDYEVYNLLRNSGDNFSKTLPAVDLYNKSSYTYYFVISDGYQQITTPVNTVNNENPVSAGDQINISEGAIINQTEQIIGTGNNLIIDDQDVTNKAVKSINGNARIVFDTTQTDVFFKNAVAIGNDVIGVFNEGTYSDWRTYAYDINASYFDSETKTITIAFHAGNKANALEHNVENNDDFTLKNIRLTLPDGTTLRASQYSAVYGLGAVEHTEDNWKPDSPVEVNDITPEKEISMGDGTSKVEILYATFTLDEQNFNALRYDLDTTKLEDGTHSVTSGSKTVSFVSDNTAPVIETNMVEGQIYHNGTIEGSAQDAICDTSTLIATLDGQGIQLPYDFRSLEMTPGNHQLVLTASDMIGNVTSKVINFVTPEENAAINGEITPVSGTTVNGDPTFKVTVSDSTDDLMQVAFKRGERYLLGDANITLSSGISQISGNNTQDFSGDSGDGFPYQQFDVKVSGNISDEATVKIDWEGKSNNQKTFMYAYNYATNTFDKLDTVMEIDGETMKLTGEVILKDHLFDQTIKIMVQNGEGYTPDQYGEDVTGTMSNPADTPRENYDFTFAIESDTQYYNEDFDGNPVQDVDGNYQYQLDIHNWLIANRERMNIQYLFHDGDIIDDEDQGQEWINADNAYKMLDDANIPYGVLAGNHDVGHLSGDYTSFSKYFGEDRYNQNPWYGESYQDNRGHYDLITVDGIDFIMVYMGWGIGDQEIQWMNDVLARYPERKAILNFHEYLLASGGLGEEPQRIYNEVVAVNPNVCMVLSGHYHNAQTVVSQFDDNHDGVNDRNVYQMLFDYQGLAQGGMGYMRLMHFDNTNGQIIIRTYSPSLDDYNAKDESNIGDVANINGEEEFVINYSDLGITPVQKQIETTNLDVNIYNDDTFGIVNDVRSNQEISYTLENAPHGLFGWYVEISDANGGLTRSNVNYVNIDKHNIKPTIVLPDDEFNKIAVGTDFDPLKDVKAYDSQGNDLTSQIVVLGSVDVDKAGRYELTYQVADSFNNVTIVTRVVEVVENDDDQDINVQPGDDSNPNGTTGTNGTTSASVNTPFTGDLVNSNYLTLAIASLMTFILMIKKYLKDLKNSH</sequence>
<feature type="domain" description="LTD" evidence="3">
    <location>
        <begin position="616"/>
        <end position="757"/>
    </location>
</feature>
<feature type="region of interest" description="Disordered" evidence="1">
    <location>
        <begin position="1869"/>
        <end position="1898"/>
    </location>
</feature>
<dbReference type="EMBL" id="DXET01000139">
    <property type="protein sequence ID" value="HIX81562.1"/>
    <property type="molecule type" value="Genomic_DNA"/>
</dbReference>
<reference evidence="4" key="2">
    <citation type="submission" date="2021-04" db="EMBL/GenBank/DDBJ databases">
        <authorList>
            <person name="Gilroy R."/>
        </authorList>
    </citation>
    <scope>NUCLEOTIDE SEQUENCE</scope>
    <source>
        <strain evidence="4">ChiGjej1B1-14440</strain>
    </source>
</reference>
<dbReference type="PANTHER" id="PTHR43143">
    <property type="entry name" value="METALLOPHOSPHOESTERASE, CALCINEURIN SUPERFAMILY"/>
    <property type="match status" value="1"/>
</dbReference>
<dbReference type="Gene3D" id="2.60.40.10">
    <property type="entry name" value="Immunoglobulins"/>
    <property type="match status" value="1"/>
</dbReference>
<feature type="domain" description="LTD" evidence="3">
    <location>
        <begin position="45"/>
        <end position="187"/>
    </location>
</feature>
<dbReference type="Pfam" id="PF00149">
    <property type="entry name" value="Metallophos"/>
    <property type="match status" value="1"/>
</dbReference>
<feature type="compositionally biased region" description="Low complexity" evidence="1">
    <location>
        <begin position="1874"/>
        <end position="1898"/>
    </location>
</feature>
<keyword evidence="2" id="KW-0732">Signal</keyword>
<organism evidence="4 5">
    <name type="scientific">Candidatus Erysipelatoclostridium merdavium</name>
    <dbReference type="NCBI Taxonomy" id="2838566"/>
    <lineage>
        <taxon>Bacteria</taxon>
        <taxon>Bacillati</taxon>
        <taxon>Bacillota</taxon>
        <taxon>Erysipelotrichia</taxon>
        <taxon>Erysipelotrichales</taxon>
        <taxon>Erysipelotrichales incertae sedis</taxon>
    </lineage>
</organism>
<comment type="caution">
    <text evidence="4">The sequence shown here is derived from an EMBL/GenBank/DDBJ whole genome shotgun (WGS) entry which is preliminary data.</text>
</comment>
<dbReference type="Gene3D" id="3.60.21.10">
    <property type="match status" value="1"/>
</dbReference>
<dbReference type="InterPro" id="IPR029052">
    <property type="entry name" value="Metallo-depent_PP-like"/>
</dbReference>
<evidence type="ECO:0000256" key="1">
    <source>
        <dbReference type="SAM" id="MobiDB-lite"/>
    </source>
</evidence>
<dbReference type="PANTHER" id="PTHR43143:SF5">
    <property type="entry name" value="SECRETED PROTEIN"/>
    <property type="match status" value="1"/>
</dbReference>
<evidence type="ECO:0000259" key="3">
    <source>
        <dbReference type="PROSITE" id="PS51841"/>
    </source>
</evidence>
<dbReference type="Gene3D" id="2.60.40.1260">
    <property type="entry name" value="Lamin Tail domain"/>
    <property type="match status" value="2"/>
</dbReference>
<evidence type="ECO:0000313" key="4">
    <source>
        <dbReference type="EMBL" id="HIX81562.1"/>
    </source>
</evidence>
<name>A0A9D1XM40_9FIRM</name>
<dbReference type="InterPro" id="IPR032179">
    <property type="entry name" value="Cry22Aa_Ig-like"/>
</dbReference>
<dbReference type="InterPro" id="IPR001322">
    <property type="entry name" value="Lamin_tail_dom"/>
</dbReference>
<evidence type="ECO:0000256" key="2">
    <source>
        <dbReference type="SAM" id="SignalP"/>
    </source>
</evidence>
<dbReference type="PROSITE" id="PS51841">
    <property type="entry name" value="LTD"/>
    <property type="match status" value="3"/>
</dbReference>
<proteinExistence type="predicted"/>
<dbReference type="SUPFAM" id="SSF56300">
    <property type="entry name" value="Metallo-dependent phosphatases"/>
    <property type="match status" value="1"/>
</dbReference>
<accession>A0A9D1XM40</accession>
<dbReference type="Proteomes" id="UP000886724">
    <property type="component" value="Unassembled WGS sequence"/>
</dbReference>
<evidence type="ECO:0000313" key="5">
    <source>
        <dbReference type="Proteomes" id="UP000886724"/>
    </source>
</evidence>
<dbReference type="InterPro" id="IPR051918">
    <property type="entry name" value="STPP_CPPED1"/>
</dbReference>
<dbReference type="InterPro" id="IPR013783">
    <property type="entry name" value="Ig-like_fold"/>
</dbReference>
<dbReference type="SUPFAM" id="SSF74853">
    <property type="entry name" value="Lamin A/C globular tail domain"/>
    <property type="match status" value="3"/>
</dbReference>
<dbReference type="Pfam" id="PF00932">
    <property type="entry name" value="LTD"/>
    <property type="match status" value="2"/>
</dbReference>
<dbReference type="Pfam" id="PF16403">
    <property type="entry name" value="Bact_surface_Ig-like"/>
    <property type="match status" value="1"/>
</dbReference>
<dbReference type="InterPro" id="IPR036415">
    <property type="entry name" value="Lamin_tail_dom_sf"/>
</dbReference>
<dbReference type="GO" id="GO:0016787">
    <property type="term" value="F:hydrolase activity"/>
    <property type="evidence" value="ECO:0007669"/>
    <property type="project" value="InterPro"/>
</dbReference>
<reference evidence="4" key="1">
    <citation type="journal article" date="2021" name="PeerJ">
        <title>Extensive microbial diversity within the chicken gut microbiome revealed by metagenomics and culture.</title>
        <authorList>
            <person name="Gilroy R."/>
            <person name="Ravi A."/>
            <person name="Getino M."/>
            <person name="Pursley I."/>
            <person name="Horton D.L."/>
            <person name="Alikhan N.F."/>
            <person name="Baker D."/>
            <person name="Gharbi K."/>
            <person name="Hall N."/>
            <person name="Watson M."/>
            <person name="Adriaenssens E.M."/>
            <person name="Foster-Nyarko E."/>
            <person name="Jarju S."/>
            <person name="Secka A."/>
            <person name="Antonio M."/>
            <person name="Oren A."/>
            <person name="Chaudhuri R.R."/>
            <person name="La Ragione R."/>
            <person name="Hildebrand F."/>
            <person name="Pallen M.J."/>
        </authorList>
    </citation>
    <scope>NUCLEOTIDE SEQUENCE</scope>
    <source>
        <strain evidence="4">ChiGjej1B1-14440</strain>
    </source>
</reference>
<protein>
    <submittedName>
        <fullName evidence="4">Lamin tail domain-containing protein</fullName>
    </submittedName>
</protein>
<feature type="chain" id="PRO_5039666877" evidence="2">
    <location>
        <begin position="25"/>
        <end position="1937"/>
    </location>
</feature>